<sequence>MQTASEINSAINNIKYYNQKIKDLAKKQFDADFEQGKSIGMSSLSGTIRFDALGAISADCAWLDIYCNSIIISLKTAEEQDKILYKPEQKEKEE</sequence>
<evidence type="ECO:0000313" key="1">
    <source>
        <dbReference type="EMBL" id="GAG14568.1"/>
    </source>
</evidence>
<dbReference type="AlphaFoldDB" id="X0VQ24"/>
<organism evidence="1">
    <name type="scientific">marine sediment metagenome</name>
    <dbReference type="NCBI Taxonomy" id="412755"/>
    <lineage>
        <taxon>unclassified sequences</taxon>
        <taxon>metagenomes</taxon>
        <taxon>ecological metagenomes</taxon>
    </lineage>
</organism>
<proteinExistence type="predicted"/>
<comment type="caution">
    <text evidence="1">The sequence shown here is derived from an EMBL/GenBank/DDBJ whole genome shotgun (WGS) entry which is preliminary data.</text>
</comment>
<name>X0VQ24_9ZZZZ</name>
<gene>
    <name evidence="1" type="ORF">S01H1_55820</name>
</gene>
<protein>
    <submittedName>
        <fullName evidence="1">Uncharacterized protein</fullName>
    </submittedName>
</protein>
<reference evidence="1" key="1">
    <citation type="journal article" date="2014" name="Front. Microbiol.">
        <title>High frequency of phylogenetically diverse reductive dehalogenase-homologous genes in deep subseafloor sedimentary metagenomes.</title>
        <authorList>
            <person name="Kawai M."/>
            <person name="Futagami T."/>
            <person name="Toyoda A."/>
            <person name="Takaki Y."/>
            <person name="Nishi S."/>
            <person name="Hori S."/>
            <person name="Arai W."/>
            <person name="Tsubouchi T."/>
            <person name="Morono Y."/>
            <person name="Uchiyama I."/>
            <person name="Ito T."/>
            <person name="Fujiyama A."/>
            <person name="Inagaki F."/>
            <person name="Takami H."/>
        </authorList>
    </citation>
    <scope>NUCLEOTIDE SEQUENCE</scope>
    <source>
        <strain evidence="1">Expedition CK06-06</strain>
    </source>
</reference>
<accession>X0VQ24</accession>
<dbReference type="EMBL" id="BARS01036301">
    <property type="protein sequence ID" value="GAG14568.1"/>
    <property type="molecule type" value="Genomic_DNA"/>
</dbReference>